<sequence>MQLILAVSFILGILVSQGSSDVDLGRVVFANILFRHGDRTPLDPYPNDPYRNESLWPVPFGQLTNLGKHQHLKLGQWFRNRYNHLLPKKYSLYDIYVRSTDVDRTLMSAEANLAGLYPPTGDQTWDLKNWMPIPVHTVPSEDDVLAGKKYCDKYNYELQKVLTSPEMQALNEENAELYKYLSEKSGKSIATLEELEYLFNTLMIEEKFNKTLPDWTKSVYPDKLKPLADKSFTVPAYNKALRRLKSGPLLKDMIHHFDLKSKHALTPDRKLWIYSAHDETVANFLMTLDLFEPHCPPYAASVLLELRINAQNNYIVTVFYKNSSAEPVLLTLPGCIAACPLKQFIKLTKDVVPGNWERECLMDYTRFRLSYDIVPVIAILATSVLMLIIIMTIIMMCVYSHFKREHKPYYVRVSMDGT</sequence>
<organism evidence="1 2">
    <name type="scientific">Eretmocerus hayati</name>
    <dbReference type="NCBI Taxonomy" id="131215"/>
    <lineage>
        <taxon>Eukaryota</taxon>
        <taxon>Metazoa</taxon>
        <taxon>Ecdysozoa</taxon>
        <taxon>Arthropoda</taxon>
        <taxon>Hexapoda</taxon>
        <taxon>Insecta</taxon>
        <taxon>Pterygota</taxon>
        <taxon>Neoptera</taxon>
        <taxon>Endopterygota</taxon>
        <taxon>Hymenoptera</taxon>
        <taxon>Apocrita</taxon>
        <taxon>Proctotrupomorpha</taxon>
        <taxon>Chalcidoidea</taxon>
        <taxon>Aphelinidae</taxon>
        <taxon>Aphelininae</taxon>
        <taxon>Eretmocerus</taxon>
    </lineage>
</organism>
<comment type="caution">
    <text evidence="1">The sequence shown here is derived from an EMBL/GenBank/DDBJ whole genome shotgun (WGS) entry which is preliminary data.</text>
</comment>
<accession>A0ACC2PAV8</accession>
<dbReference type="EMBL" id="CM056742">
    <property type="protein sequence ID" value="KAJ8680223.1"/>
    <property type="molecule type" value="Genomic_DNA"/>
</dbReference>
<gene>
    <name evidence="1" type="ORF">QAD02_016010</name>
</gene>
<name>A0ACC2PAV8_9HYME</name>
<protein>
    <submittedName>
        <fullName evidence="1">Uncharacterized protein</fullName>
    </submittedName>
</protein>
<dbReference type="Proteomes" id="UP001239111">
    <property type="component" value="Chromosome 2"/>
</dbReference>
<reference evidence="1" key="1">
    <citation type="submission" date="2023-04" db="EMBL/GenBank/DDBJ databases">
        <title>A chromosome-level genome assembly of the parasitoid wasp Eretmocerus hayati.</title>
        <authorList>
            <person name="Zhong Y."/>
            <person name="Liu S."/>
            <person name="Liu Y."/>
        </authorList>
    </citation>
    <scope>NUCLEOTIDE SEQUENCE</scope>
    <source>
        <strain evidence="1">ZJU_SS_LIU_2023</strain>
    </source>
</reference>
<keyword evidence="2" id="KW-1185">Reference proteome</keyword>
<evidence type="ECO:0000313" key="1">
    <source>
        <dbReference type="EMBL" id="KAJ8680223.1"/>
    </source>
</evidence>
<evidence type="ECO:0000313" key="2">
    <source>
        <dbReference type="Proteomes" id="UP001239111"/>
    </source>
</evidence>
<proteinExistence type="predicted"/>